<keyword evidence="3" id="KW-1185">Reference proteome</keyword>
<organism evidence="2 3">
    <name type="scientific">Sphingobacterium micropteri</name>
    <dbReference type="NCBI Taxonomy" id="2763501"/>
    <lineage>
        <taxon>Bacteria</taxon>
        <taxon>Pseudomonadati</taxon>
        <taxon>Bacteroidota</taxon>
        <taxon>Sphingobacteriia</taxon>
        <taxon>Sphingobacteriales</taxon>
        <taxon>Sphingobacteriaceae</taxon>
        <taxon>Sphingobacterium</taxon>
    </lineage>
</organism>
<dbReference type="InterPro" id="IPR012338">
    <property type="entry name" value="Beta-lactam/transpept-like"/>
</dbReference>
<comment type="caution">
    <text evidence="2">The sequence shown here is derived from an EMBL/GenBank/DDBJ whole genome shotgun (WGS) entry which is preliminary data.</text>
</comment>
<proteinExistence type="predicted"/>
<dbReference type="SUPFAM" id="SSF48452">
    <property type="entry name" value="TPR-like"/>
    <property type="match status" value="1"/>
</dbReference>
<protein>
    <submittedName>
        <fullName evidence="2">Beta-lactamase family protein</fullName>
    </submittedName>
</protein>
<dbReference type="InterPro" id="IPR001466">
    <property type="entry name" value="Beta-lactam-related"/>
</dbReference>
<dbReference type="PANTHER" id="PTHR43283">
    <property type="entry name" value="BETA-LACTAMASE-RELATED"/>
    <property type="match status" value="1"/>
</dbReference>
<sequence>MQISSAFFLTIGLLLAACRPSPHQDIDFSTFRKHSLDTFMHEICKQYRIPGMTYVVIHGDSLHSNAVGIKNAKQDAMTIHTPINAGALSEPLLAYIVLALERSGNLNLTNKIIDYLPYFKMGGNGYRNITIEHLLTHTSGIDDYALFYDTPRSDSIALEITTRSIATQLPRWEMPYIEILRSAYNYDILADLLEKSIGKPFEGEMQERMFQPLGMLHSSFTKPDDVAQPFVTENYLDYRFVPSDSYPYTRAHSGSRGLHTSAHDMGRWMFHILHNDRFANRFLQVRYRSAKERGIGYGWDIVTDENGIDNYFKTTESGGFSNQMLVIPAKNIGVLIMSNMSGDFNPSKIANMVACWLDGRTALHLRIPIHIPMGIKLKETGRIEDALQIYDDCKEKQSKVYDFSEKSLLLLGQNVLKYENNAALAIDLFKFCTAMHPHSAMAYLNLAEAYLYDKQLDACRQQIAKANKAIGQAANSEHFVRYLEERMEILEEIK</sequence>
<evidence type="ECO:0000313" key="3">
    <source>
        <dbReference type="Proteomes" id="UP000602759"/>
    </source>
</evidence>
<dbReference type="Pfam" id="PF00144">
    <property type="entry name" value="Beta-lactamase"/>
    <property type="match status" value="1"/>
</dbReference>
<accession>A0ABR7YL05</accession>
<feature type="domain" description="Beta-lactamase-related" evidence="1">
    <location>
        <begin position="38"/>
        <end position="342"/>
    </location>
</feature>
<dbReference type="RefSeq" id="WP_190993024.1">
    <property type="nucleotide sequence ID" value="NZ_JACOIK010000002.1"/>
</dbReference>
<reference evidence="2 3" key="1">
    <citation type="submission" date="2020-08" db="EMBL/GenBank/DDBJ databases">
        <title>Sphingobacterium sp. DN00404 isolated from aquaculture water.</title>
        <authorList>
            <person name="Zhang M."/>
        </authorList>
    </citation>
    <scope>NUCLEOTIDE SEQUENCE [LARGE SCALE GENOMIC DNA]</scope>
    <source>
        <strain evidence="2 3">DN00404</strain>
    </source>
</reference>
<dbReference type="PANTHER" id="PTHR43283:SF18">
    <property type="match status" value="1"/>
</dbReference>
<gene>
    <name evidence="2" type="ORF">H8B06_04130</name>
</gene>
<dbReference type="Gene3D" id="1.25.40.10">
    <property type="entry name" value="Tetratricopeptide repeat domain"/>
    <property type="match status" value="1"/>
</dbReference>
<dbReference type="InterPro" id="IPR050789">
    <property type="entry name" value="Diverse_Enzym_Activities"/>
</dbReference>
<name>A0ABR7YL05_9SPHI</name>
<evidence type="ECO:0000259" key="1">
    <source>
        <dbReference type="Pfam" id="PF00144"/>
    </source>
</evidence>
<dbReference type="Gene3D" id="3.40.710.10">
    <property type="entry name" value="DD-peptidase/beta-lactamase superfamily"/>
    <property type="match status" value="1"/>
</dbReference>
<dbReference type="InterPro" id="IPR011990">
    <property type="entry name" value="TPR-like_helical_dom_sf"/>
</dbReference>
<dbReference type="Proteomes" id="UP000602759">
    <property type="component" value="Unassembled WGS sequence"/>
</dbReference>
<evidence type="ECO:0000313" key="2">
    <source>
        <dbReference type="EMBL" id="MBD1432003.1"/>
    </source>
</evidence>
<dbReference type="SUPFAM" id="SSF56601">
    <property type="entry name" value="beta-lactamase/transpeptidase-like"/>
    <property type="match status" value="1"/>
</dbReference>
<dbReference type="EMBL" id="JACOIK010000002">
    <property type="protein sequence ID" value="MBD1432003.1"/>
    <property type="molecule type" value="Genomic_DNA"/>
</dbReference>